<dbReference type="PANTHER" id="PTHR12867:SF6">
    <property type="entry name" value="N-ACETYLGLUCOSAMINYLDIPHOSPHODOLICHOL N-ACETYLGLUCOSAMINYLTRANSFERASE"/>
    <property type="match status" value="1"/>
</dbReference>
<reference evidence="14 15" key="1">
    <citation type="journal article" date="2016" name="Mol. Biol. Evol.">
        <title>Comparative Genomics of Early-Diverging Mushroom-Forming Fungi Provides Insights into the Origins of Lignocellulose Decay Capabilities.</title>
        <authorList>
            <person name="Nagy L.G."/>
            <person name="Riley R."/>
            <person name="Tritt A."/>
            <person name="Adam C."/>
            <person name="Daum C."/>
            <person name="Floudas D."/>
            <person name="Sun H."/>
            <person name="Yadav J.S."/>
            <person name="Pangilinan J."/>
            <person name="Larsson K.H."/>
            <person name="Matsuura K."/>
            <person name="Barry K."/>
            <person name="Labutti K."/>
            <person name="Kuo R."/>
            <person name="Ohm R.A."/>
            <person name="Bhattacharya S.S."/>
            <person name="Shirouzu T."/>
            <person name="Yoshinaga Y."/>
            <person name="Martin F.M."/>
            <person name="Grigoriev I.V."/>
            <person name="Hibbett D.S."/>
        </authorList>
    </citation>
    <scope>NUCLEOTIDE SEQUENCE [LARGE SCALE GENOMIC DNA]</scope>
    <source>
        <strain evidence="14 15">HHB12733</strain>
    </source>
</reference>
<dbReference type="GO" id="GO:0006488">
    <property type="term" value="P:dolichol-linked oligosaccharide biosynthetic process"/>
    <property type="evidence" value="ECO:0007669"/>
    <property type="project" value="InterPro"/>
</dbReference>
<comment type="subunit">
    <text evidence="3 12">Heterodimer with ALG14 to form a functional enzyme.</text>
</comment>
<feature type="domain" description="Glycosyl transferase family 28 C-terminal" evidence="13">
    <location>
        <begin position="3"/>
        <end position="149"/>
    </location>
</feature>
<dbReference type="Gene3D" id="3.40.50.2000">
    <property type="entry name" value="Glycogen Phosphorylase B"/>
    <property type="match status" value="1"/>
</dbReference>
<dbReference type="FunCoup" id="A0A165H966">
    <property type="interactions" value="110"/>
</dbReference>
<dbReference type="EMBL" id="KV423945">
    <property type="protein sequence ID" value="KZT59006.1"/>
    <property type="molecule type" value="Genomic_DNA"/>
</dbReference>
<accession>A0A165H966</accession>
<gene>
    <name evidence="12" type="primary">ALG13</name>
    <name evidence="14" type="ORF">CALCODRAFT_431648</name>
</gene>
<keyword evidence="7 12" id="KW-0808">Transferase</keyword>
<evidence type="ECO:0000256" key="6">
    <source>
        <dbReference type="ARBA" id="ARBA00022676"/>
    </source>
</evidence>
<dbReference type="EC" id="2.4.1.141" evidence="4 12"/>
<evidence type="ECO:0000256" key="8">
    <source>
        <dbReference type="ARBA" id="ARBA00022824"/>
    </source>
</evidence>
<evidence type="ECO:0000256" key="1">
    <source>
        <dbReference type="ARBA" id="ARBA00004240"/>
    </source>
</evidence>
<dbReference type="SUPFAM" id="SSF53756">
    <property type="entry name" value="UDP-Glycosyltransferase/glycogen phosphorylase"/>
    <property type="match status" value="1"/>
</dbReference>
<dbReference type="OrthoDB" id="20273at2759"/>
<evidence type="ECO:0000313" key="14">
    <source>
        <dbReference type="EMBL" id="KZT59006.1"/>
    </source>
</evidence>
<dbReference type="STRING" id="1353952.A0A165H966"/>
<keyword evidence="6 12" id="KW-0328">Glycosyltransferase</keyword>
<evidence type="ECO:0000313" key="15">
    <source>
        <dbReference type="Proteomes" id="UP000076842"/>
    </source>
</evidence>
<evidence type="ECO:0000256" key="12">
    <source>
        <dbReference type="RuleBase" id="RU362128"/>
    </source>
</evidence>
<name>A0A165H966_9BASI</name>
<dbReference type="InterPro" id="IPR039042">
    <property type="entry name" value="Alg13-like"/>
</dbReference>
<evidence type="ECO:0000256" key="3">
    <source>
        <dbReference type="ARBA" id="ARBA00011198"/>
    </source>
</evidence>
<dbReference type="InterPro" id="IPR007235">
    <property type="entry name" value="Glyco_trans_28_C"/>
</dbReference>
<keyword evidence="15" id="KW-1185">Reference proteome</keyword>
<comment type="similarity">
    <text evidence="2 12">Belongs to the glycosyltransferase 28 family.</text>
</comment>
<evidence type="ECO:0000256" key="7">
    <source>
        <dbReference type="ARBA" id="ARBA00022679"/>
    </source>
</evidence>
<evidence type="ECO:0000259" key="13">
    <source>
        <dbReference type="Pfam" id="PF04101"/>
    </source>
</evidence>
<evidence type="ECO:0000256" key="11">
    <source>
        <dbReference type="ARBA" id="ARBA00048184"/>
    </source>
</evidence>
<organism evidence="14 15">
    <name type="scientific">Calocera cornea HHB12733</name>
    <dbReference type="NCBI Taxonomy" id="1353952"/>
    <lineage>
        <taxon>Eukaryota</taxon>
        <taxon>Fungi</taxon>
        <taxon>Dikarya</taxon>
        <taxon>Basidiomycota</taxon>
        <taxon>Agaricomycotina</taxon>
        <taxon>Dacrymycetes</taxon>
        <taxon>Dacrymycetales</taxon>
        <taxon>Dacrymycetaceae</taxon>
        <taxon>Calocera</taxon>
    </lineage>
</organism>
<dbReference type="Proteomes" id="UP000076842">
    <property type="component" value="Unassembled WGS sequence"/>
</dbReference>
<proteinExistence type="inferred from homology"/>
<comment type="function">
    <text evidence="9 12">Involved in protein N-glycosylation. Essential for the second step of the dolichol-linked oligosaccharide pathway.</text>
</comment>
<sequence>MTTAFVTVGSTRFTPLIKAVVSEDCLRVLHQAGFDELVVQCGNSEVETGDFSAEGVSVQVWRFALSIQSFVESASLVISHAGSGTILDVLRAGKPLIVVPNTSLMDNHQVELADALAKQGYLVSATPETLPEVLASFRPDQLTPFPAFDGSKFLRIIDEEMGYV</sequence>
<dbReference type="GO" id="GO:0005783">
    <property type="term" value="C:endoplasmic reticulum"/>
    <property type="evidence" value="ECO:0007669"/>
    <property type="project" value="UniProtKB-SubCell"/>
</dbReference>
<dbReference type="Pfam" id="PF04101">
    <property type="entry name" value="Glyco_tran_28_C"/>
    <property type="match status" value="1"/>
</dbReference>
<evidence type="ECO:0000256" key="10">
    <source>
        <dbReference type="ARBA" id="ARBA00032061"/>
    </source>
</evidence>
<comment type="subcellular location">
    <subcellularLocation>
        <location evidence="1 12">Endoplasmic reticulum</location>
    </subcellularLocation>
</comment>
<evidence type="ECO:0000256" key="9">
    <source>
        <dbReference type="ARBA" id="ARBA00024804"/>
    </source>
</evidence>
<dbReference type="PANTHER" id="PTHR12867">
    <property type="entry name" value="GLYCOSYL TRANSFERASE-RELATED"/>
    <property type="match status" value="1"/>
</dbReference>
<dbReference type="InParanoid" id="A0A165H966"/>
<dbReference type="GO" id="GO:0004577">
    <property type="term" value="F:N-acetylglucosaminyldiphosphodolichol N-acetylglucosaminyltransferase activity"/>
    <property type="evidence" value="ECO:0007669"/>
    <property type="project" value="UniProtKB-EC"/>
</dbReference>
<dbReference type="AlphaFoldDB" id="A0A165H966"/>
<evidence type="ECO:0000256" key="5">
    <source>
        <dbReference type="ARBA" id="ARBA00017468"/>
    </source>
</evidence>
<comment type="catalytic activity">
    <reaction evidence="11">
        <text>an N-acetyl-alpha-D-glucosaminyl-diphospho-di-trans,poly-cis-dolichol + UDP-N-acetyl-alpha-D-glucosamine = an N,N'-diacetylchitobiosyl-diphospho-di-trans,poly-cis-dolichol + UDP + H(+)</text>
        <dbReference type="Rhea" id="RHEA:23380"/>
        <dbReference type="Rhea" id="RHEA-COMP:19507"/>
        <dbReference type="Rhea" id="RHEA-COMP:19510"/>
        <dbReference type="ChEBI" id="CHEBI:15378"/>
        <dbReference type="ChEBI" id="CHEBI:57269"/>
        <dbReference type="ChEBI" id="CHEBI:57705"/>
        <dbReference type="ChEBI" id="CHEBI:58223"/>
        <dbReference type="ChEBI" id="CHEBI:58427"/>
        <dbReference type="EC" id="2.4.1.141"/>
    </reaction>
</comment>
<keyword evidence="8 12" id="KW-0256">Endoplasmic reticulum</keyword>
<evidence type="ECO:0000256" key="2">
    <source>
        <dbReference type="ARBA" id="ARBA00006962"/>
    </source>
</evidence>
<evidence type="ECO:0000256" key="4">
    <source>
        <dbReference type="ARBA" id="ARBA00012614"/>
    </source>
</evidence>
<protein>
    <recommendedName>
        <fullName evidence="5 12">UDP-N-acetylglucosamine transferase subunit ALG13</fullName>
        <ecNumber evidence="4 12">2.4.1.141</ecNumber>
    </recommendedName>
    <alternativeName>
        <fullName evidence="10 12">Asparagine-linked glycosylation protein 13</fullName>
    </alternativeName>
</protein>